<comment type="subunit">
    <text evidence="8">Component of a multi-subunit COQ enzyme complex.</text>
</comment>
<evidence type="ECO:0000256" key="2">
    <source>
        <dbReference type="ARBA" id="ARBA00022688"/>
    </source>
</evidence>
<evidence type="ECO:0000256" key="3">
    <source>
        <dbReference type="ARBA" id="ARBA00022723"/>
    </source>
</evidence>
<keyword evidence="8" id="KW-0999">Mitochondrion inner membrane</keyword>
<feature type="binding site" evidence="8">
    <location>
        <position position="200"/>
    </location>
    <ligand>
        <name>Fe cation</name>
        <dbReference type="ChEBI" id="CHEBI:24875"/>
        <label>2</label>
    </ligand>
</feature>
<organism evidence="9 10">
    <name type="scientific">Acrasis kona</name>
    <dbReference type="NCBI Taxonomy" id="1008807"/>
    <lineage>
        <taxon>Eukaryota</taxon>
        <taxon>Discoba</taxon>
        <taxon>Heterolobosea</taxon>
        <taxon>Tetramitia</taxon>
        <taxon>Eutetramitia</taxon>
        <taxon>Acrasidae</taxon>
        <taxon>Acrasis</taxon>
    </lineage>
</organism>
<dbReference type="AlphaFoldDB" id="A0AAW2Z3Z5"/>
<comment type="function">
    <text evidence="8">Catalyzes the hydroxylation of 2-polyprenyl-3-methyl-6-methoxy-1,4-benzoquinol (DMQH2) during ubiquinone biosynthesis. Has also a structural role in the COQ enzyme complex, stabilizing other COQ polypeptides.</text>
</comment>
<dbReference type="Pfam" id="PF03232">
    <property type="entry name" value="COQ7"/>
    <property type="match status" value="1"/>
</dbReference>
<comment type="pathway">
    <text evidence="1 8">Cofactor biosynthesis; ubiquinone biosynthesis.</text>
</comment>
<dbReference type="PANTHER" id="PTHR11237">
    <property type="entry name" value="COENZYME Q10 BIOSYNTHESIS PROTEIN 7"/>
    <property type="match status" value="1"/>
</dbReference>
<evidence type="ECO:0000256" key="6">
    <source>
        <dbReference type="ARBA" id="ARBA00023033"/>
    </source>
</evidence>
<evidence type="ECO:0000256" key="8">
    <source>
        <dbReference type="HAMAP-Rule" id="MF_03194"/>
    </source>
</evidence>
<feature type="binding site" evidence="8">
    <location>
        <position position="203"/>
    </location>
    <ligand>
        <name>Fe cation</name>
        <dbReference type="ChEBI" id="CHEBI:24875"/>
        <label>2</label>
    </ligand>
</feature>
<dbReference type="EMBL" id="JAOPGA020001008">
    <property type="protein sequence ID" value="KAL0483973.1"/>
    <property type="molecule type" value="Genomic_DNA"/>
</dbReference>
<feature type="binding site" evidence="8">
    <location>
        <position position="89"/>
    </location>
    <ligand>
        <name>Fe cation</name>
        <dbReference type="ChEBI" id="CHEBI:24875"/>
        <label>1</label>
    </ligand>
</feature>
<evidence type="ECO:0000256" key="5">
    <source>
        <dbReference type="ARBA" id="ARBA00023004"/>
    </source>
</evidence>
<keyword evidence="5 8" id="KW-0408">Iron</keyword>
<comment type="catalytic activity">
    <reaction evidence="8">
        <text>a 5-methoxy-2-methyl-3-(all-trans-polyprenyl)benzene-1,4-diol + AH2 + O2 = a 3-demethylubiquinol + A + H2O</text>
        <dbReference type="Rhea" id="RHEA:50908"/>
        <dbReference type="Rhea" id="RHEA-COMP:10859"/>
        <dbReference type="Rhea" id="RHEA-COMP:10914"/>
        <dbReference type="ChEBI" id="CHEBI:13193"/>
        <dbReference type="ChEBI" id="CHEBI:15377"/>
        <dbReference type="ChEBI" id="CHEBI:15379"/>
        <dbReference type="ChEBI" id="CHEBI:17499"/>
        <dbReference type="ChEBI" id="CHEBI:84167"/>
        <dbReference type="ChEBI" id="CHEBI:84422"/>
        <dbReference type="EC" id="1.14.99.60"/>
    </reaction>
</comment>
<reference evidence="9 10" key="1">
    <citation type="submission" date="2024-03" db="EMBL/GenBank/DDBJ databases">
        <title>The Acrasis kona genome and developmental transcriptomes reveal deep origins of eukaryotic multicellular pathways.</title>
        <authorList>
            <person name="Sheikh S."/>
            <person name="Fu C.-J."/>
            <person name="Brown M.W."/>
            <person name="Baldauf S.L."/>
        </authorList>
    </citation>
    <scope>NUCLEOTIDE SEQUENCE [LARGE SCALE GENOMIC DNA]</scope>
    <source>
        <strain evidence="9 10">ATCC MYA-3509</strain>
    </source>
</reference>
<gene>
    <name evidence="9" type="ORF">AKO1_004645</name>
</gene>
<keyword evidence="8" id="KW-0496">Mitochondrion</keyword>
<dbReference type="GO" id="GO:0031314">
    <property type="term" value="C:extrinsic component of mitochondrial inner membrane"/>
    <property type="evidence" value="ECO:0007669"/>
    <property type="project" value="UniProtKB-UniRule"/>
</dbReference>
<evidence type="ECO:0000256" key="1">
    <source>
        <dbReference type="ARBA" id="ARBA00004749"/>
    </source>
</evidence>
<keyword evidence="6 8" id="KW-0503">Monooxygenase</keyword>
<dbReference type="InterPro" id="IPR009078">
    <property type="entry name" value="Ferritin-like_SF"/>
</dbReference>
<name>A0AAW2Z3Z5_9EUKA</name>
<evidence type="ECO:0000256" key="4">
    <source>
        <dbReference type="ARBA" id="ARBA00023002"/>
    </source>
</evidence>
<comment type="cofactor">
    <cofactor evidence="8">
        <name>Fe cation</name>
        <dbReference type="ChEBI" id="CHEBI:24875"/>
    </cofactor>
    <text evidence="8">Binds 2 iron ions per subunit.</text>
</comment>
<comment type="caution">
    <text evidence="9">The sequence shown here is derived from an EMBL/GenBank/DDBJ whole genome shotgun (WGS) entry which is preliminary data.</text>
</comment>
<protein>
    <recommendedName>
        <fullName evidence="8">5-demethoxyubiquinone hydroxylase, mitochondrial</fullName>
        <shortName evidence="8">DMQ hydroxylase</shortName>
        <ecNumber evidence="8">1.14.99.60</ecNumber>
    </recommendedName>
    <alternativeName>
        <fullName evidence="8">Ubiquinone biosynthesis monooxygenase COQ7</fullName>
    </alternativeName>
</protein>
<dbReference type="HAMAP" id="MF_01658">
    <property type="entry name" value="COQ7"/>
    <property type="match status" value="1"/>
</dbReference>
<comment type="similarity">
    <text evidence="8">Belongs to the COQ7 family.</text>
</comment>
<keyword evidence="2 8" id="KW-0831">Ubiquinone biosynthesis</keyword>
<feature type="binding site" evidence="8">
    <location>
        <position position="86"/>
    </location>
    <ligand>
        <name>Fe cation</name>
        <dbReference type="ChEBI" id="CHEBI:24875"/>
        <label>2</label>
    </ligand>
</feature>
<evidence type="ECO:0000256" key="7">
    <source>
        <dbReference type="ARBA" id="ARBA00023136"/>
    </source>
</evidence>
<feature type="binding site" evidence="8">
    <location>
        <position position="86"/>
    </location>
    <ligand>
        <name>Fe cation</name>
        <dbReference type="ChEBI" id="CHEBI:24875"/>
        <label>1</label>
    </ligand>
</feature>
<accession>A0AAW2Z3Z5</accession>
<feature type="binding site" evidence="8">
    <location>
        <position position="200"/>
    </location>
    <ligand>
        <name>Fe cation</name>
        <dbReference type="ChEBI" id="CHEBI:24875"/>
        <label>1</label>
    </ligand>
</feature>
<keyword evidence="3 8" id="KW-0479">Metal-binding</keyword>
<dbReference type="PANTHER" id="PTHR11237:SF4">
    <property type="entry name" value="5-DEMETHOXYUBIQUINONE HYDROXYLASE, MITOCHONDRIAL"/>
    <property type="match status" value="1"/>
</dbReference>
<comment type="subcellular location">
    <subcellularLocation>
        <location evidence="8">Mitochondrion inner membrane</location>
        <topology evidence="8">Peripheral membrane protein</topology>
        <orientation evidence="8">Matrix side</orientation>
    </subcellularLocation>
</comment>
<dbReference type="CDD" id="cd01042">
    <property type="entry name" value="DMQH"/>
    <property type="match status" value="1"/>
</dbReference>
<keyword evidence="7 8" id="KW-0472">Membrane</keyword>
<evidence type="ECO:0000313" key="9">
    <source>
        <dbReference type="EMBL" id="KAL0483973.1"/>
    </source>
</evidence>
<proteinExistence type="inferred from homology"/>
<dbReference type="Proteomes" id="UP001431209">
    <property type="component" value="Unassembled WGS sequence"/>
</dbReference>
<keyword evidence="10" id="KW-1185">Reference proteome</keyword>
<dbReference type="EC" id="1.14.99.60" evidence="8"/>
<dbReference type="GO" id="GO:0008682">
    <property type="term" value="F:3-demethoxyubiquinol 3-hydroxylase activity"/>
    <property type="evidence" value="ECO:0007669"/>
    <property type="project" value="UniProtKB-EC"/>
</dbReference>
<dbReference type="InterPro" id="IPR011566">
    <property type="entry name" value="Ubq_synth_Coq7"/>
</dbReference>
<keyword evidence="4 8" id="KW-0560">Oxidoreductase</keyword>
<sequence>MLRNKIKHCVFHVPRRCYSGVTQPIDYNDPRINKSGRIWGWDDKKRRLESMIRVDQAGEFGAVIICRGQASVLVNDPVISEIQSQEENHLKVMEELVAERRVRPTILSPIWNVAGFAMGAATASLGRPSAMACHKAVEDVISEHYNDQIRDIHEMYNEPNDDFTSEKTKEQEQEYLFKTKAVDTREEELRKVLKQFRDEELHHGEMAVENEAQSAPFYQGMYTVIKSACNVAIWLSKKI</sequence>
<dbReference type="GO" id="GO:0016709">
    <property type="term" value="F:oxidoreductase activity, acting on paired donors, with incorporation or reduction of molecular oxygen, NAD(P)H as one donor, and incorporation of one atom of oxygen"/>
    <property type="evidence" value="ECO:0007669"/>
    <property type="project" value="UniProtKB-UniRule"/>
</dbReference>
<feature type="binding site" evidence="8">
    <location>
        <position position="59"/>
    </location>
    <ligand>
        <name>Fe cation</name>
        <dbReference type="ChEBI" id="CHEBI:24875"/>
        <label>1</label>
    </ligand>
</feature>
<feature type="binding site" evidence="8">
    <location>
        <position position="138"/>
    </location>
    <ligand>
        <name>Fe cation</name>
        <dbReference type="ChEBI" id="CHEBI:24875"/>
        <label>2</label>
    </ligand>
</feature>
<evidence type="ECO:0000313" key="10">
    <source>
        <dbReference type="Proteomes" id="UP001431209"/>
    </source>
</evidence>
<dbReference type="GO" id="GO:0006744">
    <property type="term" value="P:ubiquinone biosynthetic process"/>
    <property type="evidence" value="ECO:0007669"/>
    <property type="project" value="UniProtKB-UniRule"/>
</dbReference>
<dbReference type="SUPFAM" id="SSF47240">
    <property type="entry name" value="Ferritin-like"/>
    <property type="match status" value="1"/>
</dbReference>
<dbReference type="GO" id="GO:0046872">
    <property type="term" value="F:metal ion binding"/>
    <property type="evidence" value="ECO:0007669"/>
    <property type="project" value="UniProtKB-KW"/>
</dbReference>